<dbReference type="GO" id="GO:0061630">
    <property type="term" value="F:ubiquitin protein ligase activity"/>
    <property type="evidence" value="ECO:0007669"/>
    <property type="project" value="InterPro"/>
</dbReference>
<keyword evidence="1" id="KW-0863">Zinc-finger</keyword>
<gene>
    <name evidence="4" type="ORF">PGLA2088_LOCUS23082</name>
</gene>
<dbReference type="SMART" id="SM00184">
    <property type="entry name" value="RING"/>
    <property type="match status" value="2"/>
</dbReference>
<evidence type="ECO:0000256" key="1">
    <source>
        <dbReference type="PROSITE-ProRule" id="PRU00175"/>
    </source>
</evidence>
<dbReference type="PROSITE" id="PS50089">
    <property type="entry name" value="ZF_RING_2"/>
    <property type="match status" value="1"/>
</dbReference>
<feature type="compositionally biased region" description="Basic and acidic residues" evidence="2">
    <location>
        <begin position="111"/>
        <end position="130"/>
    </location>
</feature>
<name>A0A813JR59_POLGL</name>
<protein>
    <recommendedName>
        <fullName evidence="3">RING-type domain-containing protein</fullName>
    </recommendedName>
</protein>
<keyword evidence="1" id="KW-0862">Zinc</keyword>
<evidence type="ECO:0000256" key="2">
    <source>
        <dbReference type="SAM" id="MobiDB-lite"/>
    </source>
</evidence>
<reference evidence="4" key="1">
    <citation type="submission" date="2021-02" db="EMBL/GenBank/DDBJ databases">
        <authorList>
            <person name="Dougan E. K."/>
            <person name="Rhodes N."/>
            <person name="Thang M."/>
            <person name="Chan C."/>
        </authorList>
    </citation>
    <scope>NUCLEOTIDE SEQUENCE</scope>
</reference>
<organism evidence="4 5">
    <name type="scientific">Polarella glacialis</name>
    <name type="common">Dinoflagellate</name>
    <dbReference type="NCBI Taxonomy" id="89957"/>
    <lineage>
        <taxon>Eukaryota</taxon>
        <taxon>Sar</taxon>
        <taxon>Alveolata</taxon>
        <taxon>Dinophyceae</taxon>
        <taxon>Suessiales</taxon>
        <taxon>Suessiaceae</taxon>
        <taxon>Polarella</taxon>
    </lineage>
</organism>
<sequence>MSDRLKPYRRRPSETWERVRDQAQQSRFFVLQSVGPTGFVLRDEAEQKFRAFIGAKHSCTCGSCGEEHCIHTAFVLLKVLRVPPDNPLCWQASLTDSEVADVLAARQREQERLERDAQRDAKRAAIDAKRQSRQAAGEAKSGAAVAGDEGRLPITEEDVCPICCDAMLSPEAIQSGEGSKDHKSALRLLTYCKTGCRRSVHSQCMKVCADHRLSSGEEISCPLCRCTWPSEAMVELRRGAGLARRRQAVFWGHSCRRCRMVPLRGVLHGCLLCDPAMELCEGCFLHPTDPPHLKHPLVRRVALGSAWEPAPRTVHDVQVQVNRLREHHERQRRRALAESLANRELGPEDYELLQMLDRSAPEAASPAVTAGEVNESLPEYLLRAVVEHEPPLAAWSRGQVVPPPPGPHHQRCAFGCGFDARTLRIRCGHAAHRRCLEAQLARAFEVVAQGDALQTAAEGSASSAKPGPWSCPACNCPILPGWGILCRPDRAAPSSESLSLSGHAASACQSNSSAPARNGGNSPGDFFSLGIVGGSVFSGAVAQAPLAVSGCEGLRRPPPARALLRPERRSASAGGPRALELAVGNTGISSSPQVAARIAGAGRHRSASARPRQNFGGPDPSGGLSVAGAELELDVRGTRNNNNNNHNNTNTNNNNTTSNNNNNRPRPPLARPPAPQSHGSGR</sequence>
<keyword evidence="1" id="KW-0479">Metal-binding</keyword>
<dbReference type="EMBL" id="CAJNNW010026103">
    <property type="protein sequence ID" value="CAE8682713.1"/>
    <property type="molecule type" value="Genomic_DNA"/>
</dbReference>
<feature type="region of interest" description="Disordered" evidence="2">
    <location>
        <begin position="550"/>
        <end position="682"/>
    </location>
</feature>
<comment type="caution">
    <text evidence="4">The sequence shown here is derived from an EMBL/GenBank/DDBJ whole genome shotgun (WGS) entry which is preliminary data.</text>
</comment>
<dbReference type="PANTHER" id="PTHR21540">
    <property type="entry name" value="RING FINGER AND SWIM DOMAIN-CONTAINING PROTEIN 2"/>
    <property type="match status" value="1"/>
</dbReference>
<dbReference type="Proteomes" id="UP000626109">
    <property type="component" value="Unassembled WGS sequence"/>
</dbReference>
<dbReference type="InterPro" id="IPR039903">
    <property type="entry name" value="Zswim2"/>
</dbReference>
<feature type="compositionally biased region" description="Pro residues" evidence="2">
    <location>
        <begin position="665"/>
        <end position="675"/>
    </location>
</feature>
<dbReference type="AlphaFoldDB" id="A0A813JR59"/>
<dbReference type="SUPFAM" id="SSF57850">
    <property type="entry name" value="RING/U-box"/>
    <property type="match status" value="2"/>
</dbReference>
<evidence type="ECO:0000313" key="5">
    <source>
        <dbReference type="Proteomes" id="UP000626109"/>
    </source>
</evidence>
<dbReference type="PANTHER" id="PTHR21540:SF3">
    <property type="entry name" value="E3 UBIQUITIN-PROTEIN LIGASE ZSWIM2"/>
    <property type="match status" value="1"/>
</dbReference>
<dbReference type="InterPro" id="IPR001841">
    <property type="entry name" value="Znf_RING"/>
</dbReference>
<proteinExistence type="predicted"/>
<accession>A0A813JR59</accession>
<feature type="compositionally biased region" description="Low complexity" evidence="2">
    <location>
        <begin position="135"/>
        <end position="147"/>
    </location>
</feature>
<feature type="domain" description="RING-type" evidence="3">
    <location>
        <begin position="160"/>
        <end position="225"/>
    </location>
</feature>
<feature type="region of interest" description="Disordered" evidence="2">
    <location>
        <begin position="111"/>
        <end position="148"/>
    </location>
</feature>
<evidence type="ECO:0000313" key="4">
    <source>
        <dbReference type="EMBL" id="CAE8682713.1"/>
    </source>
</evidence>
<dbReference type="GO" id="GO:0008270">
    <property type="term" value="F:zinc ion binding"/>
    <property type="evidence" value="ECO:0007669"/>
    <property type="project" value="UniProtKB-KW"/>
</dbReference>
<feature type="compositionally biased region" description="Low complexity" evidence="2">
    <location>
        <begin position="640"/>
        <end position="664"/>
    </location>
</feature>
<evidence type="ECO:0000259" key="3">
    <source>
        <dbReference type="PROSITE" id="PS50089"/>
    </source>
</evidence>